<keyword evidence="10" id="KW-1185">Reference proteome</keyword>
<keyword evidence="6 8" id="KW-0472">Membrane</keyword>
<feature type="transmembrane region" description="Helical" evidence="8">
    <location>
        <begin position="205"/>
        <end position="232"/>
    </location>
</feature>
<name>A0ABU8BIC5_9BRAD</name>
<evidence type="ECO:0000256" key="5">
    <source>
        <dbReference type="ARBA" id="ARBA00022989"/>
    </source>
</evidence>
<evidence type="ECO:0000256" key="3">
    <source>
        <dbReference type="ARBA" id="ARBA00022679"/>
    </source>
</evidence>
<keyword evidence="2" id="KW-1003">Cell membrane</keyword>
<accession>A0ABU8BIC5</accession>
<feature type="transmembrane region" description="Helical" evidence="8">
    <location>
        <begin position="294"/>
        <end position="312"/>
    </location>
</feature>
<evidence type="ECO:0000256" key="7">
    <source>
        <dbReference type="ARBA" id="ARBA00024033"/>
    </source>
</evidence>
<evidence type="ECO:0000313" key="10">
    <source>
        <dbReference type="Proteomes" id="UP001364224"/>
    </source>
</evidence>
<evidence type="ECO:0000256" key="1">
    <source>
        <dbReference type="ARBA" id="ARBA00004651"/>
    </source>
</evidence>
<organism evidence="9 10">
    <name type="scientific">Bradyrhizobium algeriense</name>
    <dbReference type="NCBI Taxonomy" id="634784"/>
    <lineage>
        <taxon>Bacteria</taxon>
        <taxon>Pseudomonadati</taxon>
        <taxon>Pseudomonadota</taxon>
        <taxon>Alphaproteobacteria</taxon>
        <taxon>Hyphomicrobiales</taxon>
        <taxon>Nitrobacteraceae</taxon>
        <taxon>Bradyrhizobium</taxon>
    </lineage>
</organism>
<comment type="similarity">
    <text evidence="7">Belongs to the glycosyltransferase 87 family.</text>
</comment>
<keyword evidence="5 8" id="KW-1133">Transmembrane helix</keyword>
<feature type="transmembrane region" description="Helical" evidence="8">
    <location>
        <begin position="238"/>
        <end position="264"/>
    </location>
</feature>
<gene>
    <name evidence="9" type="ORF">V1286_005774</name>
</gene>
<dbReference type="Proteomes" id="UP001364224">
    <property type="component" value="Unassembled WGS sequence"/>
</dbReference>
<evidence type="ECO:0000256" key="2">
    <source>
        <dbReference type="ARBA" id="ARBA00022475"/>
    </source>
</evidence>
<evidence type="ECO:0000313" key="9">
    <source>
        <dbReference type="EMBL" id="MEH2558245.1"/>
    </source>
</evidence>
<feature type="transmembrane region" description="Helical" evidence="8">
    <location>
        <begin position="175"/>
        <end position="193"/>
    </location>
</feature>
<feature type="transmembrane region" description="Helical" evidence="8">
    <location>
        <begin position="122"/>
        <end position="142"/>
    </location>
</feature>
<evidence type="ECO:0000256" key="4">
    <source>
        <dbReference type="ARBA" id="ARBA00022692"/>
    </source>
</evidence>
<dbReference type="InterPro" id="IPR018584">
    <property type="entry name" value="GT87"/>
</dbReference>
<evidence type="ECO:0008006" key="11">
    <source>
        <dbReference type="Google" id="ProtNLM"/>
    </source>
</evidence>
<dbReference type="EMBL" id="JAZHRV010000001">
    <property type="protein sequence ID" value="MEH2558245.1"/>
    <property type="molecule type" value="Genomic_DNA"/>
</dbReference>
<comment type="caution">
    <text evidence="9">The sequence shown here is derived from an EMBL/GenBank/DDBJ whole genome shotgun (WGS) entry which is preliminary data.</text>
</comment>
<feature type="transmembrane region" description="Helical" evidence="8">
    <location>
        <begin position="324"/>
        <end position="342"/>
    </location>
</feature>
<feature type="transmembrane region" description="Helical" evidence="8">
    <location>
        <begin position="46"/>
        <end position="65"/>
    </location>
</feature>
<evidence type="ECO:0000256" key="8">
    <source>
        <dbReference type="SAM" id="Phobius"/>
    </source>
</evidence>
<reference evidence="9 10" key="1">
    <citation type="submission" date="2024-02" db="EMBL/GenBank/DDBJ databases">
        <title>Adaptive strategies in a cosmopolitan and abundant soil bacterium.</title>
        <authorList>
            <person name="Carini P."/>
        </authorList>
    </citation>
    <scope>NUCLEOTIDE SEQUENCE [LARGE SCALE GENOMIC DNA]</scope>
    <source>
        <strain evidence="9 10">AZCC 1608</strain>
    </source>
</reference>
<proteinExistence type="inferred from homology"/>
<protein>
    <recommendedName>
        <fullName evidence="11">DUF2029 domain-containing protein</fullName>
    </recommendedName>
</protein>
<keyword evidence="4 8" id="KW-0812">Transmembrane</keyword>
<feature type="transmembrane region" description="Helical" evidence="8">
    <location>
        <begin position="149"/>
        <end position="169"/>
    </location>
</feature>
<keyword evidence="3" id="KW-0808">Transferase</keyword>
<feature type="transmembrane region" description="Helical" evidence="8">
    <location>
        <begin position="354"/>
        <end position="372"/>
    </location>
</feature>
<comment type="subcellular location">
    <subcellularLocation>
        <location evidence="1">Cell membrane</location>
        <topology evidence="1">Multi-pass membrane protein</topology>
    </subcellularLocation>
</comment>
<dbReference type="Pfam" id="PF09594">
    <property type="entry name" value="GT87"/>
    <property type="match status" value="1"/>
</dbReference>
<evidence type="ECO:0000256" key="6">
    <source>
        <dbReference type="ARBA" id="ARBA00023136"/>
    </source>
</evidence>
<sequence>MCLSTPGHPSDTNEASVTLATDVSRTDAGRPADRPWQWPVFQTRTLVPIAIALGSLLAGAIYTWFVGEDVNWDWLNYHEYNVWAVINDRYGIDALPAGFQTYFNPAVYFPVYYLRHLLPLPYGLMIIGAVHGLNLLLIYFLVRALLREAATASAIGASILIAAVGPMTLSEVGTSFSDILTALPILAGCVLILSADGSHHGRYVLAGLLIGAAVGLKLTNAVYALGAAAAVLVASRPLLATLCLGVGGAVGALASGGAWGLMLWRELGNPIFPLFNAVFQSRELMPMNIMDWQFLPRSMLDALAYPFYWLVGDNRSSEYPFRDARFAIATVLIVLGIGRGLVTRTDIFTRRDTQFLLFFTVSYAAWLAVFSIQRYAIVLELLCAPLIVLLIHRCIAATPGSDSLRVSSVRMNAVMLAVALAIALWSQPGDWFRRPWSNPYNPSISKSLEQPAVYLLLDKPLAYVAPLLPSQSRFYQIADIALPMMPDGKFDRRIRAALEKPLPGGAWELHRRGKPIREPLLEQYGMRVDASRPCVEIEGAVLGTAIEACPLVAREK</sequence>